<name>A0A4V6ICC2_9NOCA</name>
<dbReference type="Pfam" id="PF03583">
    <property type="entry name" value="LIP"/>
    <property type="match status" value="1"/>
</dbReference>
<organism evidence="2 3">
    <name type="scientific">Nocardia cyriacigeorgica</name>
    <dbReference type="NCBI Taxonomy" id="135487"/>
    <lineage>
        <taxon>Bacteria</taxon>
        <taxon>Bacillati</taxon>
        <taxon>Actinomycetota</taxon>
        <taxon>Actinomycetes</taxon>
        <taxon>Mycobacteriales</taxon>
        <taxon>Nocardiaceae</taxon>
        <taxon>Nocardia</taxon>
    </lineage>
</organism>
<dbReference type="AlphaFoldDB" id="A0A4V6ICC2"/>
<dbReference type="PANTHER" id="PTHR34853:SF1">
    <property type="entry name" value="LIPASE 5"/>
    <property type="match status" value="1"/>
</dbReference>
<dbReference type="Proteomes" id="UP000290439">
    <property type="component" value="Chromosome"/>
</dbReference>
<dbReference type="RefSeq" id="WP_130917463.1">
    <property type="nucleotide sequence ID" value="NZ_LR215973.1"/>
</dbReference>
<dbReference type="EMBL" id="LR215973">
    <property type="protein sequence ID" value="VFA99123.1"/>
    <property type="molecule type" value="Genomic_DNA"/>
</dbReference>
<evidence type="ECO:0000256" key="1">
    <source>
        <dbReference type="SAM" id="SignalP"/>
    </source>
</evidence>
<dbReference type="SUPFAM" id="SSF53474">
    <property type="entry name" value="alpha/beta-Hydrolases"/>
    <property type="match status" value="1"/>
</dbReference>
<reference evidence="2 3" key="1">
    <citation type="submission" date="2019-02" db="EMBL/GenBank/DDBJ databases">
        <authorList>
            <consortium name="Pathogen Informatics"/>
        </authorList>
    </citation>
    <scope>NUCLEOTIDE SEQUENCE [LARGE SCALE GENOMIC DNA]</scope>
    <source>
        <strain evidence="2 3">3012STDY6756504</strain>
    </source>
</reference>
<dbReference type="GO" id="GO:0016042">
    <property type="term" value="P:lipid catabolic process"/>
    <property type="evidence" value="ECO:0007669"/>
    <property type="project" value="InterPro"/>
</dbReference>
<dbReference type="InterPro" id="IPR005152">
    <property type="entry name" value="Lipase_secreted"/>
</dbReference>
<accession>A0A4V6ICC2</accession>
<proteinExistence type="predicted"/>
<dbReference type="PIRSF" id="PIRSF029171">
    <property type="entry name" value="Esterase_LipA"/>
    <property type="match status" value="1"/>
</dbReference>
<dbReference type="Gene3D" id="3.40.50.1820">
    <property type="entry name" value="alpha/beta hydrolase"/>
    <property type="match status" value="1"/>
</dbReference>
<dbReference type="InterPro" id="IPR029058">
    <property type="entry name" value="AB_hydrolase_fold"/>
</dbReference>
<feature type="signal peptide" evidence="1">
    <location>
        <begin position="1"/>
        <end position="18"/>
    </location>
</feature>
<dbReference type="Gene3D" id="1.10.260.130">
    <property type="match status" value="1"/>
</dbReference>
<evidence type="ECO:0000313" key="2">
    <source>
        <dbReference type="EMBL" id="VFA99123.1"/>
    </source>
</evidence>
<feature type="chain" id="PRO_5038775639" evidence="1">
    <location>
        <begin position="19"/>
        <end position="390"/>
    </location>
</feature>
<protein>
    <submittedName>
        <fullName evidence="2">Secretory lipase</fullName>
    </submittedName>
</protein>
<gene>
    <name evidence="2" type="ORF">NCTC10797_02903</name>
</gene>
<dbReference type="PANTHER" id="PTHR34853">
    <property type="match status" value="1"/>
</dbReference>
<evidence type="ECO:0000313" key="3">
    <source>
        <dbReference type="Proteomes" id="UP000290439"/>
    </source>
</evidence>
<dbReference type="GO" id="GO:0004806">
    <property type="term" value="F:triacylglycerol lipase activity"/>
    <property type="evidence" value="ECO:0007669"/>
    <property type="project" value="InterPro"/>
</dbReference>
<keyword evidence="1" id="KW-0732">Signal</keyword>
<sequence length="390" mass="40723">MIRRLVLALAIASVLALGDTLPPTMTVHPVTEAETFYSAPADLGDYRPGEVIRSRRVTAAGFTGTTAWQLAFRSTNSRGEPIAAVTTVLLPTSASPERPLVSYQPFVNSLGTRCAPSHSLQAGTLREAPAVNLLLARGWAVAVPDHLGPDSAYGAAQLGGRITLDGIRAVRQFDSVQLDDSPVALAGYSGGGMATGFAAAMAPDYAPELPIAGAAAGGVPMNLGVLARDLGDRPNPMFGLGFAAAVGLAREYPAVDLDNFLNPAGSALLDRVDDACMDEIVRAAAGLATDDVFTEPPTEDRAAAPILRDNSLETFDGVPTTPLYLWHGTVDLISEEPVRRTAERYCAAGTPVQLDLLDGADHSAAVLPGALRALDYLEGRFAGTPPPRNC</sequence>